<dbReference type="GO" id="GO:0046872">
    <property type="term" value="F:metal ion binding"/>
    <property type="evidence" value="ECO:0007669"/>
    <property type="project" value="UniProtKB-KW"/>
</dbReference>
<evidence type="ECO:0000256" key="8">
    <source>
        <dbReference type="ARBA" id="ARBA00023229"/>
    </source>
</evidence>
<dbReference type="NCBIfam" id="NF045485">
    <property type="entry name" value="FPPsyn"/>
    <property type="match status" value="1"/>
</dbReference>
<comment type="similarity">
    <text evidence="2 12">Belongs to the FPP/GGPP synthase family.</text>
</comment>
<dbReference type="PANTHER" id="PTHR43281:SF1">
    <property type="entry name" value="FARNESYL DIPHOSPHATE SYNTHASE"/>
    <property type="match status" value="1"/>
</dbReference>
<evidence type="ECO:0000256" key="2">
    <source>
        <dbReference type="ARBA" id="ARBA00006706"/>
    </source>
</evidence>
<keyword evidence="5 12" id="KW-0808">Transferase</keyword>
<dbReference type="EMBL" id="DVMJ01000080">
    <property type="protein sequence ID" value="HIU14287.1"/>
    <property type="molecule type" value="Genomic_DNA"/>
</dbReference>
<comment type="catalytic activity">
    <reaction evidence="11">
        <text>isopentenyl diphosphate + (2E)-geranyl diphosphate = (2E,6E)-farnesyl diphosphate + diphosphate</text>
        <dbReference type="Rhea" id="RHEA:19361"/>
        <dbReference type="ChEBI" id="CHEBI:33019"/>
        <dbReference type="ChEBI" id="CHEBI:58057"/>
        <dbReference type="ChEBI" id="CHEBI:128769"/>
        <dbReference type="ChEBI" id="CHEBI:175763"/>
        <dbReference type="EC" id="2.5.1.10"/>
    </reaction>
</comment>
<evidence type="ECO:0000256" key="3">
    <source>
        <dbReference type="ARBA" id="ARBA00012439"/>
    </source>
</evidence>
<evidence type="ECO:0000256" key="6">
    <source>
        <dbReference type="ARBA" id="ARBA00022723"/>
    </source>
</evidence>
<reference evidence="13" key="2">
    <citation type="journal article" date="2021" name="PeerJ">
        <title>Extensive microbial diversity within the chicken gut microbiome revealed by metagenomics and culture.</title>
        <authorList>
            <person name="Gilroy R."/>
            <person name="Ravi A."/>
            <person name="Getino M."/>
            <person name="Pursley I."/>
            <person name="Horton D.L."/>
            <person name="Alikhan N.F."/>
            <person name="Baker D."/>
            <person name="Gharbi K."/>
            <person name="Hall N."/>
            <person name="Watson M."/>
            <person name="Adriaenssens E.M."/>
            <person name="Foster-Nyarko E."/>
            <person name="Jarju S."/>
            <person name="Secka A."/>
            <person name="Antonio M."/>
            <person name="Oren A."/>
            <person name="Chaudhuri R.R."/>
            <person name="La Ragione R."/>
            <person name="Hildebrand F."/>
            <person name="Pallen M.J."/>
        </authorList>
    </citation>
    <scope>NUCLEOTIDE SEQUENCE</scope>
    <source>
        <strain evidence="13">CHK195-11698</strain>
    </source>
</reference>
<dbReference type="CDD" id="cd00685">
    <property type="entry name" value="Trans_IPPS_HT"/>
    <property type="match status" value="1"/>
</dbReference>
<evidence type="ECO:0000256" key="9">
    <source>
        <dbReference type="ARBA" id="ARBA00032380"/>
    </source>
</evidence>
<dbReference type="InterPro" id="IPR033749">
    <property type="entry name" value="Polyprenyl_synt_CS"/>
</dbReference>
<evidence type="ECO:0000256" key="11">
    <source>
        <dbReference type="ARBA" id="ARBA00049399"/>
    </source>
</evidence>
<dbReference type="EC" id="2.5.1.10" evidence="3"/>
<dbReference type="PROSITE" id="PS00444">
    <property type="entry name" value="POLYPRENYL_SYNTHASE_2"/>
    <property type="match status" value="1"/>
</dbReference>
<comment type="cofactor">
    <cofactor evidence="1">
        <name>Mg(2+)</name>
        <dbReference type="ChEBI" id="CHEBI:18420"/>
    </cofactor>
</comment>
<dbReference type="InterPro" id="IPR000092">
    <property type="entry name" value="Polyprenyl_synt"/>
</dbReference>
<comment type="caution">
    <text evidence="13">The sequence shown here is derived from an EMBL/GenBank/DDBJ whole genome shotgun (WGS) entry which is preliminary data.</text>
</comment>
<dbReference type="InterPro" id="IPR008949">
    <property type="entry name" value="Isoprenoid_synthase_dom_sf"/>
</dbReference>
<dbReference type="Gene3D" id="1.10.600.10">
    <property type="entry name" value="Farnesyl Diphosphate Synthase"/>
    <property type="match status" value="1"/>
</dbReference>
<evidence type="ECO:0000256" key="5">
    <source>
        <dbReference type="ARBA" id="ARBA00022679"/>
    </source>
</evidence>
<name>A0A9D1HQX7_9FIRM</name>
<dbReference type="SFLD" id="SFLDG01017">
    <property type="entry name" value="Polyprenyl_Transferase_Like"/>
    <property type="match status" value="1"/>
</dbReference>
<dbReference type="InterPro" id="IPR053378">
    <property type="entry name" value="Prenyl_diphosphate_synthase"/>
</dbReference>
<dbReference type="Pfam" id="PF00348">
    <property type="entry name" value="polyprenyl_synt"/>
    <property type="match status" value="1"/>
</dbReference>
<evidence type="ECO:0000256" key="7">
    <source>
        <dbReference type="ARBA" id="ARBA00022842"/>
    </source>
</evidence>
<evidence type="ECO:0000313" key="13">
    <source>
        <dbReference type="EMBL" id="HIU14287.1"/>
    </source>
</evidence>
<protein>
    <recommendedName>
        <fullName evidence="4">Farnesyl diphosphate synthase</fullName>
        <ecNumber evidence="3">2.5.1.10</ecNumber>
    </recommendedName>
    <alternativeName>
        <fullName evidence="10">(2E,6E)-farnesyl diphosphate synthase</fullName>
    </alternativeName>
    <alternativeName>
        <fullName evidence="9">Geranyltranstransferase</fullName>
    </alternativeName>
</protein>
<evidence type="ECO:0000313" key="14">
    <source>
        <dbReference type="Proteomes" id="UP000824175"/>
    </source>
</evidence>
<dbReference type="PANTHER" id="PTHR43281">
    <property type="entry name" value="FARNESYL DIPHOSPHATE SYNTHASE"/>
    <property type="match status" value="1"/>
</dbReference>
<evidence type="ECO:0000256" key="12">
    <source>
        <dbReference type="RuleBase" id="RU004466"/>
    </source>
</evidence>
<dbReference type="FunFam" id="1.10.600.10:FF:000001">
    <property type="entry name" value="Geranylgeranyl diphosphate synthase"/>
    <property type="match status" value="1"/>
</dbReference>
<sequence>MNLTEKINDRLDQLSDMMKDGKVKEAARYSLLASGKRLRPKLMLTALKSYGLDEKPYIDLACAIEMIHTYSLIHDDLPCMDDDDLRRGRPTCHRAFDEASAVLAGDALLTEAFTILSRPHPLLSAKQQLTLVQLLSNASGQCGMVYGQQQDLYYENKTASLSELQNIHSYKTGCLFTVPLQMASVIAKEADLPVWGEIGQKIGQAFQIQDDILDVIGDESKLGKKTGMDAAHHKSTYVSLLGLDKAKEEVERLYKETLEAIYGLTINHGLMIGILESLVHRDV</sequence>
<evidence type="ECO:0000256" key="4">
    <source>
        <dbReference type="ARBA" id="ARBA00015100"/>
    </source>
</evidence>
<evidence type="ECO:0000256" key="1">
    <source>
        <dbReference type="ARBA" id="ARBA00001946"/>
    </source>
</evidence>
<dbReference type="Proteomes" id="UP000824175">
    <property type="component" value="Unassembled WGS sequence"/>
</dbReference>
<dbReference type="PROSITE" id="PS00723">
    <property type="entry name" value="POLYPRENYL_SYNTHASE_1"/>
    <property type="match status" value="1"/>
</dbReference>
<accession>A0A9D1HQX7</accession>
<organism evidence="13 14">
    <name type="scientific">Candidatus Fimiplasma intestinipullorum</name>
    <dbReference type="NCBI Taxonomy" id="2840825"/>
    <lineage>
        <taxon>Bacteria</taxon>
        <taxon>Bacillati</taxon>
        <taxon>Bacillota</taxon>
        <taxon>Clostridia</taxon>
        <taxon>Eubacteriales</taxon>
        <taxon>Candidatus Fimiplasma</taxon>
    </lineage>
</organism>
<keyword evidence="8" id="KW-0414">Isoprene biosynthesis</keyword>
<dbReference type="SFLD" id="SFLDS00005">
    <property type="entry name" value="Isoprenoid_Synthase_Type_I"/>
    <property type="match status" value="1"/>
</dbReference>
<dbReference type="GO" id="GO:0005737">
    <property type="term" value="C:cytoplasm"/>
    <property type="evidence" value="ECO:0007669"/>
    <property type="project" value="UniProtKB-ARBA"/>
</dbReference>
<gene>
    <name evidence="13" type="ORF">IAD15_09490</name>
</gene>
<dbReference type="SUPFAM" id="SSF48576">
    <property type="entry name" value="Terpenoid synthases"/>
    <property type="match status" value="1"/>
</dbReference>
<dbReference type="GO" id="GO:0016114">
    <property type="term" value="P:terpenoid biosynthetic process"/>
    <property type="evidence" value="ECO:0007669"/>
    <property type="project" value="UniProtKB-ARBA"/>
</dbReference>
<keyword evidence="6" id="KW-0479">Metal-binding</keyword>
<reference evidence="13" key="1">
    <citation type="submission" date="2020-10" db="EMBL/GenBank/DDBJ databases">
        <authorList>
            <person name="Gilroy R."/>
        </authorList>
    </citation>
    <scope>NUCLEOTIDE SEQUENCE</scope>
    <source>
        <strain evidence="13">CHK195-11698</strain>
    </source>
</reference>
<evidence type="ECO:0000256" key="10">
    <source>
        <dbReference type="ARBA" id="ARBA00032873"/>
    </source>
</evidence>
<dbReference type="AlphaFoldDB" id="A0A9D1HQX7"/>
<dbReference type="GO" id="GO:0004337">
    <property type="term" value="F:(2E,6E)-farnesyl diphosphate synthase activity"/>
    <property type="evidence" value="ECO:0007669"/>
    <property type="project" value="UniProtKB-EC"/>
</dbReference>
<proteinExistence type="inferred from homology"/>
<keyword evidence="7" id="KW-0460">Magnesium</keyword>